<feature type="chain" id="PRO_5013986079" description="Metalloendopeptidase" evidence="2">
    <location>
        <begin position="18"/>
        <end position="268"/>
    </location>
</feature>
<feature type="domain" description="Peptidase M12A" evidence="3">
    <location>
        <begin position="73"/>
        <end position="258"/>
    </location>
</feature>
<evidence type="ECO:0000313" key="4">
    <source>
        <dbReference type="Proteomes" id="UP000192220"/>
    </source>
</evidence>
<dbReference type="GeneID" id="106526053"/>
<dbReference type="KEGG" id="alim:106526053"/>
<keyword evidence="1 2" id="KW-0378">Hydrolase</keyword>
<comment type="cofactor">
    <cofactor evidence="1 2">
        <name>Zn(2+)</name>
        <dbReference type="ChEBI" id="CHEBI:29105"/>
    </cofactor>
    <text evidence="1 2">Binds 1 zinc ion per subunit.</text>
</comment>
<organism evidence="4 5">
    <name type="scientific">Austrofundulus limnaeus</name>
    <name type="common">Annual killifish</name>
    <dbReference type="NCBI Taxonomy" id="52670"/>
    <lineage>
        <taxon>Eukaryota</taxon>
        <taxon>Metazoa</taxon>
        <taxon>Chordata</taxon>
        <taxon>Craniata</taxon>
        <taxon>Vertebrata</taxon>
        <taxon>Euteleostomi</taxon>
        <taxon>Actinopterygii</taxon>
        <taxon>Neopterygii</taxon>
        <taxon>Teleostei</taxon>
        <taxon>Neoteleostei</taxon>
        <taxon>Acanthomorphata</taxon>
        <taxon>Ovalentaria</taxon>
        <taxon>Atherinomorphae</taxon>
        <taxon>Cyprinodontiformes</taxon>
        <taxon>Rivulidae</taxon>
        <taxon>Austrofundulus</taxon>
    </lineage>
</organism>
<keyword evidence="4" id="KW-1185">Reference proteome</keyword>
<name>A0A2I4C7J2_AUSLI</name>
<feature type="active site" evidence="1">
    <location>
        <position position="159"/>
    </location>
</feature>
<dbReference type="CDD" id="cd04280">
    <property type="entry name" value="ZnMc_astacin_like"/>
    <property type="match status" value="1"/>
</dbReference>
<dbReference type="Pfam" id="PF01400">
    <property type="entry name" value="Astacin"/>
    <property type="match status" value="1"/>
</dbReference>
<keyword evidence="1 2" id="KW-0482">Metalloprotease</keyword>
<feature type="binding site" evidence="1">
    <location>
        <position position="158"/>
    </location>
    <ligand>
        <name>Zn(2+)</name>
        <dbReference type="ChEBI" id="CHEBI:29105"/>
        <note>catalytic</note>
    </ligand>
</feature>
<keyword evidence="1 2" id="KW-0479">Metal-binding</keyword>
<dbReference type="InterPro" id="IPR006026">
    <property type="entry name" value="Peptidase_Metallo"/>
</dbReference>
<dbReference type="Gene3D" id="3.40.390.10">
    <property type="entry name" value="Collagenase (Catalytic Domain)"/>
    <property type="match status" value="1"/>
</dbReference>
<comment type="caution">
    <text evidence="1">Lacks conserved residue(s) required for the propagation of feature annotation.</text>
</comment>
<evidence type="ECO:0000256" key="1">
    <source>
        <dbReference type="PROSITE-ProRule" id="PRU01211"/>
    </source>
</evidence>
<protein>
    <recommendedName>
        <fullName evidence="2">Metalloendopeptidase</fullName>
        <ecNumber evidence="2">3.4.24.-</ecNumber>
    </recommendedName>
</protein>
<dbReference type="PANTHER" id="PTHR10127">
    <property type="entry name" value="DISCOIDIN, CUB, EGF, LAMININ , AND ZINC METALLOPROTEASE DOMAIN CONTAINING"/>
    <property type="match status" value="1"/>
</dbReference>
<accession>A0A2I4C7J2</accession>
<dbReference type="GO" id="GO:0008270">
    <property type="term" value="F:zinc ion binding"/>
    <property type="evidence" value="ECO:0007669"/>
    <property type="project" value="UniProtKB-UniRule"/>
</dbReference>
<proteinExistence type="predicted"/>
<reference evidence="5" key="1">
    <citation type="submission" date="2025-08" db="UniProtKB">
        <authorList>
            <consortium name="RefSeq"/>
        </authorList>
    </citation>
    <scope>IDENTIFICATION</scope>
    <source>
        <strain evidence="5">Quisiro</strain>
        <tissue evidence="5">Liver</tissue>
    </source>
</reference>
<dbReference type="GO" id="GO:0006508">
    <property type="term" value="P:proteolysis"/>
    <property type="evidence" value="ECO:0007669"/>
    <property type="project" value="UniProtKB-KW"/>
</dbReference>
<keyword evidence="1 2" id="KW-0645">Protease</keyword>
<dbReference type="SUPFAM" id="SSF55486">
    <property type="entry name" value="Metalloproteases ('zincins'), catalytic domain"/>
    <property type="match status" value="1"/>
</dbReference>
<feature type="binding site" evidence="1">
    <location>
        <position position="168"/>
    </location>
    <ligand>
        <name>Zn(2+)</name>
        <dbReference type="ChEBI" id="CHEBI:29105"/>
        <note>catalytic</note>
    </ligand>
</feature>
<dbReference type="InterPro" id="IPR034035">
    <property type="entry name" value="Astacin-like_dom"/>
</dbReference>
<dbReference type="PRINTS" id="PR00480">
    <property type="entry name" value="ASTACIN"/>
</dbReference>
<dbReference type="PANTHER" id="PTHR10127:SF870">
    <property type="entry name" value="METALLOENDOPEPTIDASE"/>
    <property type="match status" value="1"/>
</dbReference>
<dbReference type="SMART" id="SM00235">
    <property type="entry name" value="ZnMc"/>
    <property type="match status" value="1"/>
</dbReference>
<feature type="signal peptide" evidence="2">
    <location>
        <begin position="1"/>
        <end position="17"/>
    </location>
</feature>
<dbReference type="AlphaFoldDB" id="A0A2I4C7J2"/>
<dbReference type="Proteomes" id="UP000192220">
    <property type="component" value="Unplaced"/>
</dbReference>
<evidence type="ECO:0000313" key="5">
    <source>
        <dbReference type="RefSeq" id="XP_013875963.1"/>
    </source>
</evidence>
<dbReference type="InParanoid" id="A0A2I4C7J2"/>
<dbReference type="OrthoDB" id="291007at2759"/>
<dbReference type="EC" id="3.4.24.-" evidence="2"/>
<dbReference type="RefSeq" id="XP_013875963.1">
    <property type="nucleotide sequence ID" value="XM_014020509.1"/>
</dbReference>
<dbReference type="InterPro" id="IPR024079">
    <property type="entry name" value="MetalloPept_cat_dom_sf"/>
</dbReference>
<sequence length="268" mass="30428">MLLLLFAFVFFAECVNNAVINTTDHHPETLEELTSDTNSLVEGDILLNSQLVRDIRTRRKVTTEPLSVKDNRNAMSTVWPTTHIPYEISPEIESRTSDILAAMEMLSKHTCITFHKRGTEVDYVFFQNGNGCASYIGFIGGKQSVFMPPQCSSGNIAHELLHTLGFQHEHTRSDRDQYIEVVQNNILPGMENNFNKINGETFGIPYDYTSIMHYGRTFFSSNGQATIIPKDSDVHGMGQRQKLMKSDIERVRHLYHCDDLKSNSMTDS</sequence>
<dbReference type="PROSITE" id="PS51864">
    <property type="entry name" value="ASTACIN"/>
    <property type="match status" value="1"/>
</dbReference>
<dbReference type="InterPro" id="IPR001506">
    <property type="entry name" value="Peptidase_M12A"/>
</dbReference>
<dbReference type="GO" id="GO:0004222">
    <property type="term" value="F:metalloendopeptidase activity"/>
    <property type="evidence" value="ECO:0007669"/>
    <property type="project" value="UniProtKB-UniRule"/>
</dbReference>
<gene>
    <name evidence="5" type="primary">LOC106526053</name>
</gene>
<keyword evidence="2" id="KW-0732">Signal</keyword>
<feature type="binding site" evidence="1">
    <location>
        <position position="162"/>
    </location>
    <ligand>
        <name>Zn(2+)</name>
        <dbReference type="ChEBI" id="CHEBI:29105"/>
        <note>catalytic</note>
    </ligand>
</feature>
<evidence type="ECO:0000256" key="2">
    <source>
        <dbReference type="RuleBase" id="RU361183"/>
    </source>
</evidence>
<keyword evidence="1 2" id="KW-0862">Zinc</keyword>
<evidence type="ECO:0000259" key="3">
    <source>
        <dbReference type="PROSITE" id="PS51864"/>
    </source>
</evidence>